<reference evidence="1 2" key="1">
    <citation type="submission" date="2016-12" db="EMBL/GenBank/DDBJ databases">
        <title>The draft genome sequence of Actinophytocola xinjiangensis.</title>
        <authorList>
            <person name="Wang W."/>
            <person name="Yuan L."/>
        </authorList>
    </citation>
    <scope>NUCLEOTIDE SEQUENCE [LARGE SCALE GENOMIC DNA]</scope>
    <source>
        <strain evidence="1 2">CGMCC 4.4663</strain>
    </source>
</reference>
<dbReference type="PANTHER" id="PTHR10443:SF12">
    <property type="entry name" value="DIPEPTIDASE"/>
    <property type="match status" value="1"/>
</dbReference>
<sequence length="384" mass="40749">MENANTSRARALLGTTPLVDGHNDLPWALRSFPGADASRADGFGVDLTQHQPTLHTDLPRLRAGGVGLQFWSVYVPCRLTGDAAVTAVVEQAELVHTLAARYSDDLRIVSTAAQARAAFADGRIASMLGAEGGHCINGSLGVLRALYRLGVRYLTLTHNENVPWADSATDEPAHGGLTDFGREVVAEMNRIGMLVDLSHVAPTTMRDALDVSTAPVIFSHSSCRAVTDHPRNVPDDVLARLAGNGGVCMVTFVPSFVSDALVAWDKGLQAAMAGAGADHRDLDQRNRFAETWDGPPMPTVGIDAVVEHVEHAREVAGIDHIGLGGDYDGVTSLPEGLEDVSRYPALFAALLDRGWSERDCAKLAGENVLRALAGAEEVAASQPL</sequence>
<dbReference type="Pfam" id="PF01244">
    <property type="entry name" value="Peptidase_M19"/>
    <property type="match status" value="1"/>
</dbReference>
<dbReference type="GO" id="GO:0070573">
    <property type="term" value="F:metallodipeptidase activity"/>
    <property type="evidence" value="ECO:0007669"/>
    <property type="project" value="InterPro"/>
</dbReference>
<evidence type="ECO:0000313" key="2">
    <source>
        <dbReference type="Proteomes" id="UP000185696"/>
    </source>
</evidence>
<name>A0A7Z0WT48_9PSEU</name>
<dbReference type="RefSeq" id="WP_075131616.1">
    <property type="nucleotide sequence ID" value="NZ_MSIF01000002.1"/>
</dbReference>
<dbReference type="InterPro" id="IPR008257">
    <property type="entry name" value="Pept_M19"/>
</dbReference>
<dbReference type="AlphaFoldDB" id="A0A7Z0WT48"/>
<proteinExistence type="predicted"/>
<dbReference type="PANTHER" id="PTHR10443">
    <property type="entry name" value="MICROSOMAL DIPEPTIDASE"/>
    <property type="match status" value="1"/>
</dbReference>
<dbReference type="GO" id="GO:0006508">
    <property type="term" value="P:proteolysis"/>
    <property type="evidence" value="ECO:0007669"/>
    <property type="project" value="InterPro"/>
</dbReference>
<comment type="caution">
    <text evidence="1">The sequence shown here is derived from an EMBL/GenBank/DDBJ whole genome shotgun (WGS) entry which is preliminary data.</text>
</comment>
<dbReference type="CDD" id="cd01301">
    <property type="entry name" value="rDP_like"/>
    <property type="match status" value="1"/>
</dbReference>
<dbReference type="Proteomes" id="UP000185696">
    <property type="component" value="Unassembled WGS sequence"/>
</dbReference>
<dbReference type="SUPFAM" id="SSF51556">
    <property type="entry name" value="Metallo-dependent hydrolases"/>
    <property type="match status" value="1"/>
</dbReference>
<protein>
    <submittedName>
        <fullName evidence="1">Membrane dipeptidase</fullName>
    </submittedName>
</protein>
<gene>
    <name evidence="1" type="ORF">BLA60_05340</name>
</gene>
<organism evidence="1 2">
    <name type="scientific">Actinophytocola xinjiangensis</name>
    <dbReference type="NCBI Taxonomy" id="485602"/>
    <lineage>
        <taxon>Bacteria</taxon>
        <taxon>Bacillati</taxon>
        <taxon>Actinomycetota</taxon>
        <taxon>Actinomycetes</taxon>
        <taxon>Pseudonocardiales</taxon>
        <taxon>Pseudonocardiaceae</taxon>
    </lineage>
</organism>
<dbReference type="PROSITE" id="PS51365">
    <property type="entry name" value="RENAL_DIPEPTIDASE_2"/>
    <property type="match status" value="1"/>
</dbReference>
<accession>A0A7Z0WT48</accession>
<keyword evidence="2" id="KW-1185">Reference proteome</keyword>
<dbReference type="EMBL" id="MSIF01000002">
    <property type="protein sequence ID" value="OLF12709.1"/>
    <property type="molecule type" value="Genomic_DNA"/>
</dbReference>
<dbReference type="InterPro" id="IPR032466">
    <property type="entry name" value="Metal_Hydrolase"/>
</dbReference>
<evidence type="ECO:0000313" key="1">
    <source>
        <dbReference type="EMBL" id="OLF12709.1"/>
    </source>
</evidence>
<dbReference type="OrthoDB" id="9804920at2"/>
<dbReference type="Gene3D" id="3.20.20.140">
    <property type="entry name" value="Metal-dependent hydrolases"/>
    <property type="match status" value="1"/>
</dbReference>